<keyword evidence="9" id="KW-0862">Zinc</keyword>
<evidence type="ECO:0000256" key="12">
    <source>
        <dbReference type="ARBA" id="ARBA00032533"/>
    </source>
</evidence>
<dbReference type="STRING" id="400682.A0A1X7VD88"/>
<keyword evidence="6" id="KW-0479">Metal-binding</keyword>
<sequence length="234" mass="26563">MASTSTASSSRLGRDIELRESASDCRFFDEIIKKSFKCYSDAAEDFMEIKENYGIDSIEDKLDTIEEYLGNIAAVQYEMDNIKKVIGEGDNILQEYSESEENSESVIDIFDRHLENFKSQDTRNVNTHPAVIEYKRITEKEIEGERGALEGDEDLMMGQVQRSLTCPITLKDLEKPVKNTTCGHIYSKDAVLAHVRSRPAGRAKCPVGGCPEMILEHNLEADKDTERALRRQRK</sequence>
<proteinExistence type="inferred from homology"/>
<organism evidence="15">
    <name type="scientific">Amphimedon queenslandica</name>
    <name type="common">Sponge</name>
    <dbReference type="NCBI Taxonomy" id="400682"/>
    <lineage>
        <taxon>Eukaryota</taxon>
        <taxon>Metazoa</taxon>
        <taxon>Porifera</taxon>
        <taxon>Demospongiae</taxon>
        <taxon>Heteroscleromorpha</taxon>
        <taxon>Haplosclerida</taxon>
        <taxon>Niphatidae</taxon>
        <taxon>Amphimedon</taxon>
    </lineage>
</organism>
<evidence type="ECO:0000256" key="5">
    <source>
        <dbReference type="ARBA" id="ARBA00022679"/>
    </source>
</evidence>
<dbReference type="GO" id="GO:0000724">
    <property type="term" value="P:double-strand break repair via homologous recombination"/>
    <property type="evidence" value="ECO:0007669"/>
    <property type="project" value="InterPro"/>
</dbReference>
<dbReference type="InParanoid" id="A0A1X7VD88"/>
<dbReference type="Proteomes" id="UP000007879">
    <property type="component" value="Unassembled WGS sequence"/>
</dbReference>
<dbReference type="OrthoDB" id="26899at2759"/>
<reference evidence="16" key="1">
    <citation type="journal article" date="2010" name="Nature">
        <title>The Amphimedon queenslandica genome and the evolution of animal complexity.</title>
        <authorList>
            <person name="Srivastava M."/>
            <person name="Simakov O."/>
            <person name="Chapman J."/>
            <person name="Fahey B."/>
            <person name="Gauthier M.E."/>
            <person name="Mitros T."/>
            <person name="Richards G.S."/>
            <person name="Conaco C."/>
            <person name="Dacre M."/>
            <person name="Hellsten U."/>
            <person name="Larroux C."/>
            <person name="Putnam N.H."/>
            <person name="Stanke M."/>
            <person name="Adamska M."/>
            <person name="Darling A."/>
            <person name="Degnan S.M."/>
            <person name="Oakley T.H."/>
            <person name="Plachetzki D.C."/>
            <person name="Zhai Y."/>
            <person name="Adamski M."/>
            <person name="Calcino A."/>
            <person name="Cummins S.F."/>
            <person name="Goodstein D.M."/>
            <person name="Harris C."/>
            <person name="Jackson D.J."/>
            <person name="Leys S.P."/>
            <person name="Shu S."/>
            <person name="Woodcroft B.J."/>
            <person name="Vervoort M."/>
            <person name="Kosik K.S."/>
            <person name="Manning G."/>
            <person name="Degnan B.M."/>
            <person name="Rokhsar D.S."/>
        </authorList>
    </citation>
    <scope>NUCLEOTIDE SEQUENCE [LARGE SCALE GENOMIC DNA]</scope>
</reference>
<dbReference type="AlphaFoldDB" id="A0A1X7VD88"/>
<keyword evidence="8" id="KW-0833">Ubl conjugation pathway</keyword>
<comment type="pathway">
    <text evidence="2">Protein modification; protein sumoylation.</text>
</comment>
<evidence type="ECO:0000256" key="8">
    <source>
        <dbReference type="ARBA" id="ARBA00022786"/>
    </source>
</evidence>
<comment type="subcellular location">
    <subcellularLocation>
        <location evidence="1">Nucleus</location>
    </subcellularLocation>
</comment>
<dbReference type="EnsemblMetazoa" id="Aqu2.1.37709_001">
    <property type="protein sequence ID" value="Aqu2.1.37709_001"/>
    <property type="gene ID" value="Aqu2.1.37709"/>
</dbReference>
<dbReference type="Pfam" id="PF11789">
    <property type="entry name" value="zf-Nse"/>
    <property type="match status" value="1"/>
</dbReference>
<dbReference type="GO" id="GO:0030915">
    <property type="term" value="C:Smc5-Smc6 complex"/>
    <property type="evidence" value="ECO:0007669"/>
    <property type="project" value="InterPro"/>
</dbReference>
<dbReference type="PANTHER" id="PTHR21330">
    <property type="entry name" value="E3 SUMO-PROTEIN LIGASE NSE2"/>
    <property type="match status" value="1"/>
</dbReference>
<dbReference type="eggNOG" id="KOG2979">
    <property type="taxonomic scope" value="Eukaryota"/>
</dbReference>
<evidence type="ECO:0000256" key="6">
    <source>
        <dbReference type="ARBA" id="ARBA00022723"/>
    </source>
</evidence>
<dbReference type="InterPro" id="IPR013083">
    <property type="entry name" value="Znf_RING/FYVE/PHD"/>
</dbReference>
<evidence type="ECO:0000256" key="7">
    <source>
        <dbReference type="ARBA" id="ARBA00022771"/>
    </source>
</evidence>
<dbReference type="CDD" id="cd16651">
    <property type="entry name" value="SPL-RING_NSE2"/>
    <property type="match status" value="1"/>
</dbReference>
<dbReference type="GO" id="GO:0005634">
    <property type="term" value="C:nucleus"/>
    <property type="evidence" value="ECO:0007669"/>
    <property type="project" value="UniProtKB-SubCell"/>
</dbReference>
<dbReference type="GO" id="GO:0016925">
    <property type="term" value="P:protein sumoylation"/>
    <property type="evidence" value="ECO:0007669"/>
    <property type="project" value="UniProtKB-UniPathway"/>
</dbReference>
<evidence type="ECO:0000313" key="16">
    <source>
        <dbReference type="Proteomes" id="UP000007879"/>
    </source>
</evidence>
<reference evidence="15" key="2">
    <citation type="submission" date="2017-05" db="UniProtKB">
        <authorList>
            <consortium name="EnsemblMetazoa"/>
        </authorList>
    </citation>
    <scope>IDENTIFICATION</scope>
</reference>
<feature type="domain" description="SP-RING-type" evidence="14">
    <location>
        <begin position="151"/>
        <end position="234"/>
    </location>
</feature>
<name>A0A1X7VD88_AMPQE</name>
<dbReference type="KEGG" id="aqu:105311934"/>
<evidence type="ECO:0000256" key="3">
    <source>
        <dbReference type="ARBA" id="ARBA00008212"/>
    </source>
</evidence>
<dbReference type="PANTHER" id="PTHR21330:SF1">
    <property type="entry name" value="E3 SUMO-PROTEIN LIGASE NSE2"/>
    <property type="match status" value="1"/>
</dbReference>
<evidence type="ECO:0000256" key="4">
    <source>
        <dbReference type="ARBA" id="ARBA00020923"/>
    </source>
</evidence>
<dbReference type="SUPFAM" id="SSF57850">
    <property type="entry name" value="RING/U-box"/>
    <property type="match status" value="1"/>
</dbReference>
<dbReference type="OMA" id="QMRIDND"/>
<gene>
    <name evidence="15" type="primary">105311934</name>
</gene>
<keyword evidence="10" id="KW-0539">Nucleus</keyword>
<protein>
    <recommendedName>
        <fullName evidence="4">E3 SUMO-protein ligase NSE2</fullName>
    </recommendedName>
    <alternativeName>
        <fullName evidence="11">E3 SUMO-protein transferase NSE2</fullName>
    </alternativeName>
    <alternativeName>
        <fullName evidence="12">Non-structural maintenance of chromosomes element 2 homolog</fullName>
    </alternativeName>
</protein>
<keyword evidence="7 13" id="KW-0863">Zinc-finger</keyword>
<evidence type="ECO:0000256" key="13">
    <source>
        <dbReference type="PROSITE-ProRule" id="PRU00452"/>
    </source>
</evidence>
<accession>A0A1X7VD88</accession>
<evidence type="ECO:0000313" key="15">
    <source>
        <dbReference type="EnsemblMetazoa" id="Aqu2.1.37709_001"/>
    </source>
</evidence>
<evidence type="ECO:0000256" key="1">
    <source>
        <dbReference type="ARBA" id="ARBA00004123"/>
    </source>
</evidence>
<keyword evidence="5" id="KW-0808">Transferase</keyword>
<evidence type="ECO:0000256" key="11">
    <source>
        <dbReference type="ARBA" id="ARBA00031731"/>
    </source>
</evidence>
<comment type="similarity">
    <text evidence="3">Belongs to the NSE2 family.</text>
</comment>
<dbReference type="Gene3D" id="3.30.40.10">
    <property type="entry name" value="Zinc/RING finger domain, C3HC4 (zinc finger)"/>
    <property type="match status" value="1"/>
</dbReference>
<dbReference type="UniPathway" id="UPA00886"/>
<evidence type="ECO:0000256" key="2">
    <source>
        <dbReference type="ARBA" id="ARBA00004718"/>
    </source>
</evidence>
<evidence type="ECO:0000256" key="9">
    <source>
        <dbReference type="ARBA" id="ARBA00022833"/>
    </source>
</evidence>
<dbReference type="InterPro" id="IPR004181">
    <property type="entry name" value="Znf_MIZ"/>
</dbReference>
<evidence type="ECO:0000259" key="14">
    <source>
        <dbReference type="PROSITE" id="PS51044"/>
    </source>
</evidence>
<dbReference type="GO" id="GO:0061665">
    <property type="term" value="F:SUMO ligase activity"/>
    <property type="evidence" value="ECO:0007669"/>
    <property type="project" value="TreeGrafter"/>
</dbReference>
<dbReference type="PROSITE" id="PS51044">
    <property type="entry name" value="ZF_SP_RING"/>
    <property type="match status" value="1"/>
</dbReference>
<evidence type="ECO:0000256" key="10">
    <source>
        <dbReference type="ARBA" id="ARBA00023242"/>
    </source>
</evidence>
<dbReference type="GO" id="GO:0008270">
    <property type="term" value="F:zinc ion binding"/>
    <property type="evidence" value="ECO:0007669"/>
    <property type="project" value="UniProtKB-KW"/>
</dbReference>
<dbReference type="InterPro" id="IPR026846">
    <property type="entry name" value="Nse2(Mms21)"/>
</dbReference>
<dbReference type="EnsemblMetazoa" id="XM_011404175.2">
    <property type="protein sequence ID" value="XP_011402477.2"/>
    <property type="gene ID" value="LOC105311934"/>
</dbReference>
<keyword evidence="16" id="KW-1185">Reference proteome</keyword>